<proteinExistence type="predicted"/>
<organism evidence="1 2">
    <name type="scientific">Tanacetum coccineum</name>
    <dbReference type="NCBI Taxonomy" id="301880"/>
    <lineage>
        <taxon>Eukaryota</taxon>
        <taxon>Viridiplantae</taxon>
        <taxon>Streptophyta</taxon>
        <taxon>Embryophyta</taxon>
        <taxon>Tracheophyta</taxon>
        <taxon>Spermatophyta</taxon>
        <taxon>Magnoliopsida</taxon>
        <taxon>eudicotyledons</taxon>
        <taxon>Gunneridae</taxon>
        <taxon>Pentapetalae</taxon>
        <taxon>asterids</taxon>
        <taxon>campanulids</taxon>
        <taxon>Asterales</taxon>
        <taxon>Asteraceae</taxon>
        <taxon>Asteroideae</taxon>
        <taxon>Anthemideae</taxon>
        <taxon>Anthemidinae</taxon>
        <taxon>Tanacetum</taxon>
    </lineage>
</organism>
<accession>A0ABQ4Y8I4</accession>
<evidence type="ECO:0000313" key="1">
    <source>
        <dbReference type="EMBL" id="GJS73999.1"/>
    </source>
</evidence>
<dbReference type="Proteomes" id="UP001151760">
    <property type="component" value="Unassembled WGS sequence"/>
</dbReference>
<reference evidence="1" key="2">
    <citation type="submission" date="2022-01" db="EMBL/GenBank/DDBJ databases">
        <authorList>
            <person name="Yamashiro T."/>
            <person name="Shiraishi A."/>
            <person name="Satake H."/>
            <person name="Nakayama K."/>
        </authorList>
    </citation>
    <scope>NUCLEOTIDE SEQUENCE</scope>
</reference>
<protein>
    <submittedName>
        <fullName evidence="1">Uncharacterized protein</fullName>
    </submittedName>
</protein>
<evidence type="ECO:0000313" key="2">
    <source>
        <dbReference type="Proteomes" id="UP001151760"/>
    </source>
</evidence>
<reference evidence="1" key="1">
    <citation type="journal article" date="2022" name="Int. J. Mol. Sci.">
        <title>Draft Genome of Tanacetum Coccineum: Genomic Comparison of Closely Related Tanacetum-Family Plants.</title>
        <authorList>
            <person name="Yamashiro T."/>
            <person name="Shiraishi A."/>
            <person name="Nakayama K."/>
            <person name="Satake H."/>
        </authorList>
    </citation>
    <scope>NUCLEOTIDE SEQUENCE</scope>
</reference>
<gene>
    <name evidence="1" type="ORF">Tco_0706840</name>
</gene>
<sequence>MGKRRKQIARKGLHTAKDEAEKMKLVKKMILIQRYGTEGPTNDYERVFWENLKTMFDAPLSTDLVWSLPERKYPLSANVCQTMLKMKLLDGKMNEDCYKLLKMVEKQDVDLDLFKLAIGLQKANQIQDFGPTTSIQHELHATTNAKSQRHLRSDNGNQFGYNAGQNAGTYIRQNTGNLIPYNTWQNAGNLIGQNERHNRGFHNVGNQNGLIIVPTVGNQNGNGNVVAARTKNNGIQHQAAKFDSVAAATDCEEIEEVNASCILLANLRKASTSGIHADKVPVYDSDGSAEDDSNVIPVDSNMNPSGGDLEQHPATIEVTCAFYESLYNNSVIEVEKVNMVNHETKEANVKLTVELTRYRNPFYLKQAQKKQQSLYNGNVLLDKHDPPAVYNLEKTLQLAQ</sequence>
<dbReference type="EMBL" id="BQNB010010197">
    <property type="protein sequence ID" value="GJS73999.1"/>
    <property type="molecule type" value="Genomic_DNA"/>
</dbReference>
<name>A0ABQ4Y8I4_9ASTR</name>
<comment type="caution">
    <text evidence="1">The sequence shown here is derived from an EMBL/GenBank/DDBJ whole genome shotgun (WGS) entry which is preliminary data.</text>
</comment>
<keyword evidence="2" id="KW-1185">Reference proteome</keyword>